<keyword evidence="9" id="KW-0170">Cobalt</keyword>
<dbReference type="EC" id="3.4.13.-" evidence="10"/>
<dbReference type="InterPro" id="IPR050072">
    <property type="entry name" value="Peptidase_M20A"/>
</dbReference>
<evidence type="ECO:0000256" key="8">
    <source>
        <dbReference type="ARBA" id="ARBA00023049"/>
    </source>
</evidence>
<dbReference type="GO" id="GO:0008777">
    <property type="term" value="F:acetylornithine deacetylase activity"/>
    <property type="evidence" value="ECO:0007669"/>
    <property type="project" value="TreeGrafter"/>
</dbReference>
<dbReference type="Gene3D" id="3.30.70.360">
    <property type="match status" value="2"/>
</dbReference>
<dbReference type="InterPro" id="IPR036264">
    <property type="entry name" value="Bact_exopeptidase_dim_dom"/>
</dbReference>
<evidence type="ECO:0000256" key="6">
    <source>
        <dbReference type="ARBA" id="ARBA00022833"/>
    </source>
</evidence>
<evidence type="ECO:0000256" key="5">
    <source>
        <dbReference type="ARBA" id="ARBA00022801"/>
    </source>
</evidence>
<gene>
    <name evidence="10" type="ORF">O5398_01425</name>
</gene>
<reference evidence="10" key="1">
    <citation type="submission" date="2022-12" db="EMBL/GenBank/DDBJ databases">
        <title>B. miyamotoi WGS.</title>
        <authorList>
            <person name="Kuleshov K.V."/>
            <person name="Hoornstra D."/>
            <person name="Hovius J.W."/>
            <person name="Platonov A.E."/>
            <person name="Telford S.R. III."/>
        </authorList>
    </citation>
    <scope>NUCLEOTIDE SEQUENCE</scope>
    <source>
        <strain evidence="10">410</strain>
    </source>
</reference>
<dbReference type="GO" id="GO:0008237">
    <property type="term" value="F:metallopeptidase activity"/>
    <property type="evidence" value="ECO:0007669"/>
    <property type="project" value="UniProtKB-KW"/>
</dbReference>
<evidence type="ECO:0000313" key="11">
    <source>
        <dbReference type="Proteomes" id="UP001164544"/>
    </source>
</evidence>
<dbReference type="InterPro" id="IPR002933">
    <property type="entry name" value="Peptidase_M20"/>
</dbReference>
<dbReference type="SUPFAM" id="SSF55031">
    <property type="entry name" value="Bacterial exopeptidase dimerisation domain"/>
    <property type="match status" value="1"/>
</dbReference>
<organism evidence="10 11">
    <name type="scientific">Borrelia miyamotoi</name>
    <dbReference type="NCBI Taxonomy" id="47466"/>
    <lineage>
        <taxon>Bacteria</taxon>
        <taxon>Pseudomonadati</taxon>
        <taxon>Spirochaetota</taxon>
        <taxon>Spirochaetia</taxon>
        <taxon>Spirochaetales</taxon>
        <taxon>Borreliaceae</taxon>
        <taxon>Borrelia</taxon>
    </lineage>
</organism>
<evidence type="ECO:0000256" key="4">
    <source>
        <dbReference type="ARBA" id="ARBA00022723"/>
    </source>
</evidence>
<evidence type="ECO:0000256" key="1">
    <source>
        <dbReference type="ARBA" id="ARBA00001947"/>
    </source>
</evidence>
<dbReference type="GO" id="GO:0016805">
    <property type="term" value="F:dipeptidase activity"/>
    <property type="evidence" value="ECO:0007669"/>
    <property type="project" value="UniProtKB-KW"/>
</dbReference>
<dbReference type="Gene3D" id="3.40.630.10">
    <property type="entry name" value="Zn peptidases"/>
    <property type="match status" value="1"/>
</dbReference>
<dbReference type="EMBL" id="CP114637">
    <property type="protein sequence ID" value="WAZ91335.1"/>
    <property type="molecule type" value="Genomic_DNA"/>
</dbReference>
<evidence type="ECO:0000256" key="3">
    <source>
        <dbReference type="ARBA" id="ARBA00022670"/>
    </source>
</evidence>
<keyword evidence="6" id="KW-0862">Zinc</keyword>
<dbReference type="InterPro" id="IPR010964">
    <property type="entry name" value="M20A_pepV-rel"/>
</dbReference>
<keyword evidence="7 10" id="KW-0224">Dipeptidase</keyword>
<evidence type="ECO:0000313" key="10">
    <source>
        <dbReference type="EMBL" id="WAZ91335.1"/>
    </source>
</evidence>
<accession>A0AAQ3AGJ0</accession>
<keyword evidence="5 10" id="KW-0378">Hydrolase</keyword>
<dbReference type="PANTHER" id="PTHR43808:SF31">
    <property type="entry name" value="N-ACETYL-L-CITRULLINE DEACETYLASE"/>
    <property type="match status" value="1"/>
</dbReference>
<evidence type="ECO:0000256" key="7">
    <source>
        <dbReference type="ARBA" id="ARBA00022997"/>
    </source>
</evidence>
<dbReference type="Proteomes" id="UP001164544">
    <property type="component" value="Chromosome"/>
</dbReference>
<dbReference type="Pfam" id="PF01546">
    <property type="entry name" value="Peptidase_M20"/>
    <property type="match status" value="1"/>
</dbReference>
<dbReference type="PANTHER" id="PTHR43808">
    <property type="entry name" value="ACETYLORNITHINE DEACETYLASE"/>
    <property type="match status" value="1"/>
</dbReference>
<dbReference type="GO" id="GO:0006508">
    <property type="term" value="P:proteolysis"/>
    <property type="evidence" value="ECO:0007669"/>
    <property type="project" value="UniProtKB-KW"/>
</dbReference>
<dbReference type="NCBIfam" id="TIGR01887">
    <property type="entry name" value="dipeptidaselike"/>
    <property type="match status" value="1"/>
</dbReference>
<sequence>MLVFVAKLWLRFSIIIFKLKEQFYFHLGELVKFNSVVDSYSKNKPFGEQIDLCLDKVLEIAQDIGFEVFKARDGYYGFADIGKGDKLIGILTHIDIVDAGNVFNWHSDPFKLSFKDGKVYARGVLDDKGPLMAVLYAFKLLVSEGTFFKKRFRVIFGTDEETAWRCIEQYKIREEIPDFSFTPDGNFPVVNAEKGLLQFDVISDEKFFMNFGLGFGYNVIPDECSFELGDFNKCDFRILLDSFEGKVKYKFVENNVIIQGISAHASLPELGVNVAPYALTIINYLGVKANFINFFKDKIGFTINGEKLFGEVLEDSKSGKLTLCLTKISLSKTSNQILSFDMRYPVSYKIEGLVDLIKKVLNSYSLDYHEVSCLDSLYVDSGLRFVESLIGVYKRFTGEIGAIPISIGGATYARALKNCVAFGPLFKGSDNTAHKINEYIKENDLMNLILIYKYAIEILNI</sequence>
<dbReference type="GO" id="GO:0008270">
    <property type="term" value="F:zinc ion binding"/>
    <property type="evidence" value="ECO:0007669"/>
    <property type="project" value="InterPro"/>
</dbReference>
<comment type="cofactor">
    <cofactor evidence="1">
        <name>Zn(2+)</name>
        <dbReference type="ChEBI" id="CHEBI:29105"/>
    </cofactor>
</comment>
<keyword evidence="8" id="KW-0482">Metalloprotease</keyword>
<dbReference type="AlphaFoldDB" id="A0AAQ3AGJ0"/>
<dbReference type="GO" id="GO:0006526">
    <property type="term" value="P:L-arginine biosynthetic process"/>
    <property type="evidence" value="ECO:0007669"/>
    <property type="project" value="TreeGrafter"/>
</dbReference>
<name>A0AAQ3AGJ0_9SPIR</name>
<evidence type="ECO:0000256" key="9">
    <source>
        <dbReference type="ARBA" id="ARBA00023285"/>
    </source>
</evidence>
<keyword evidence="3" id="KW-0645">Protease</keyword>
<dbReference type="SUPFAM" id="SSF53187">
    <property type="entry name" value="Zn-dependent exopeptidases"/>
    <property type="match status" value="1"/>
</dbReference>
<proteinExistence type="inferred from homology"/>
<evidence type="ECO:0000256" key="2">
    <source>
        <dbReference type="ARBA" id="ARBA00006247"/>
    </source>
</evidence>
<comment type="similarity">
    <text evidence="2">Belongs to the peptidase M20A family.</text>
</comment>
<protein>
    <submittedName>
        <fullName evidence="10">Sapep family Mn(2+)-dependent dipeptidase</fullName>
        <ecNumber evidence="10">3.4.13.-</ecNumber>
    </submittedName>
</protein>
<keyword evidence="4" id="KW-0479">Metal-binding</keyword>